<keyword evidence="3" id="KW-1185">Reference proteome</keyword>
<feature type="domain" description="Amidohydrolase-related" evidence="1">
    <location>
        <begin position="8"/>
        <end position="315"/>
    </location>
</feature>
<evidence type="ECO:0000313" key="3">
    <source>
        <dbReference type="Proteomes" id="UP000194137"/>
    </source>
</evidence>
<dbReference type="RefSeq" id="WP_086086105.1">
    <property type="nucleotide sequence ID" value="NZ_CP021112.1"/>
</dbReference>
<proteinExistence type="predicted"/>
<dbReference type="InterPro" id="IPR032466">
    <property type="entry name" value="Metal_Hydrolase"/>
</dbReference>
<dbReference type="OrthoDB" id="149172at2"/>
<dbReference type="Gene3D" id="3.20.20.140">
    <property type="entry name" value="Metal-dependent hydrolases"/>
    <property type="match status" value="1"/>
</dbReference>
<name>A0A1W6ZKK8_9HYPH</name>
<sequence>MSENLVFDAHAHVLDIETIRILQRETPKLAPKLTPIDDDFSVFEGPGMTYRPFPRGAWDLERRLADMARFGIDRQLVAVCPQTLLYSAEPEAALAVAQIQNDQISAMCAAHPRAFAGLATAPMQAPALAADELTRAMREKGLRGIMIGSNIVGRNLDDPALEPFWAAANELSAFILVHPVHVAGGDRQTSYYLKNIIGNPLDTTIAAACLVFGGVMARHPRITFCMSHGGGFTPYQAGRFIHGWNVRDEPKAQHAGHPKEALDRLIYDTILHGPSPLRFLIDEVGPQRVVLGTDYPFDMGQYDIVSVLRDFKLEPAAEAEIACRALERMLAMQSVAEAA</sequence>
<dbReference type="AlphaFoldDB" id="A0A1W6ZKK8"/>
<dbReference type="KEGG" id="psin:CAK95_00835"/>
<evidence type="ECO:0000259" key="1">
    <source>
        <dbReference type="Pfam" id="PF04909"/>
    </source>
</evidence>
<protein>
    <recommendedName>
        <fullName evidence="1">Amidohydrolase-related domain-containing protein</fullName>
    </recommendedName>
</protein>
<dbReference type="GO" id="GO:0016831">
    <property type="term" value="F:carboxy-lyase activity"/>
    <property type="evidence" value="ECO:0007669"/>
    <property type="project" value="InterPro"/>
</dbReference>
<dbReference type="PANTHER" id="PTHR21240:SF28">
    <property type="entry name" value="ISO-OROTATE DECARBOXYLASE (EUROFUNG)"/>
    <property type="match status" value="1"/>
</dbReference>
<dbReference type="STRING" id="1235591.CAK95_00835"/>
<reference evidence="2 3" key="1">
    <citation type="submission" date="2017-05" db="EMBL/GenBank/DDBJ databases">
        <title>Full genome sequence of Pseudorhodoplanes sinuspersici.</title>
        <authorList>
            <person name="Dastgheib S.M.M."/>
            <person name="Shavandi M."/>
            <person name="Tirandaz H."/>
        </authorList>
    </citation>
    <scope>NUCLEOTIDE SEQUENCE [LARGE SCALE GENOMIC DNA]</scope>
    <source>
        <strain evidence="2 3">RIPI110</strain>
    </source>
</reference>
<organism evidence="2 3">
    <name type="scientific">Pseudorhodoplanes sinuspersici</name>
    <dbReference type="NCBI Taxonomy" id="1235591"/>
    <lineage>
        <taxon>Bacteria</taxon>
        <taxon>Pseudomonadati</taxon>
        <taxon>Pseudomonadota</taxon>
        <taxon>Alphaproteobacteria</taxon>
        <taxon>Hyphomicrobiales</taxon>
        <taxon>Pseudorhodoplanes</taxon>
    </lineage>
</organism>
<dbReference type="SUPFAM" id="SSF51556">
    <property type="entry name" value="Metallo-dependent hydrolases"/>
    <property type="match status" value="1"/>
</dbReference>
<evidence type="ECO:0000313" key="2">
    <source>
        <dbReference type="EMBL" id="ARP97785.1"/>
    </source>
</evidence>
<dbReference type="EMBL" id="CP021112">
    <property type="protein sequence ID" value="ARP97785.1"/>
    <property type="molecule type" value="Genomic_DNA"/>
</dbReference>
<accession>A0A1W6ZKK8</accession>
<dbReference type="GO" id="GO:0016787">
    <property type="term" value="F:hydrolase activity"/>
    <property type="evidence" value="ECO:0007669"/>
    <property type="project" value="InterPro"/>
</dbReference>
<dbReference type="Proteomes" id="UP000194137">
    <property type="component" value="Chromosome"/>
</dbReference>
<dbReference type="GO" id="GO:0005829">
    <property type="term" value="C:cytosol"/>
    <property type="evidence" value="ECO:0007669"/>
    <property type="project" value="TreeGrafter"/>
</dbReference>
<dbReference type="InterPro" id="IPR006680">
    <property type="entry name" value="Amidohydro-rel"/>
</dbReference>
<dbReference type="Pfam" id="PF04909">
    <property type="entry name" value="Amidohydro_2"/>
    <property type="match status" value="1"/>
</dbReference>
<dbReference type="PANTHER" id="PTHR21240">
    <property type="entry name" value="2-AMINO-3-CARBOXYLMUCONATE-6-SEMIALDEHYDE DECARBOXYLASE"/>
    <property type="match status" value="1"/>
</dbReference>
<dbReference type="InterPro" id="IPR032465">
    <property type="entry name" value="ACMSD"/>
</dbReference>
<dbReference type="GO" id="GO:0019748">
    <property type="term" value="P:secondary metabolic process"/>
    <property type="evidence" value="ECO:0007669"/>
    <property type="project" value="TreeGrafter"/>
</dbReference>
<gene>
    <name evidence="2" type="ORF">CAK95_00835</name>
</gene>